<evidence type="ECO:0000256" key="7">
    <source>
        <dbReference type="SAM" id="SignalP"/>
    </source>
</evidence>
<evidence type="ECO:0000256" key="4">
    <source>
        <dbReference type="ARBA" id="ARBA00022801"/>
    </source>
</evidence>
<dbReference type="InterPro" id="IPR047115">
    <property type="entry name" value="ARSB"/>
</dbReference>
<keyword evidence="6" id="KW-0325">Glycoprotein</keyword>
<dbReference type="GO" id="GO:0008484">
    <property type="term" value="F:sulfuric ester hydrolase activity"/>
    <property type="evidence" value="ECO:0007669"/>
    <property type="project" value="UniProtKB-ARBA"/>
</dbReference>
<feature type="chain" id="PRO_5044802938" description="Sulfatase N-terminal domain-containing protein" evidence="7">
    <location>
        <begin position="18"/>
        <end position="588"/>
    </location>
</feature>
<dbReference type="Proteomes" id="UP001634394">
    <property type="component" value="Unassembled WGS sequence"/>
</dbReference>
<evidence type="ECO:0000313" key="9">
    <source>
        <dbReference type="EMBL" id="KAL3836241.1"/>
    </source>
</evidence>
<keyword evidence="4" id="KW-0378">Hydrolase</keyword>
<dbReference type="Pfam" id="PF00884">
    <property type="entry name" value="Sulfatase"/>
    <property type="match status" value="1"/>
</dbReference>
<organism evidence="9 10">
    <name type="scientific">Sinanodonta woodiana</name>
    <name type="common">Chinese pond mussel</name>
    <name type="synonym">Anodonta woodiana</name>
    <dbReference type="NCBI Taxonomy" id="1069815"/>
    <lineage>
        <taxon>Eukaryota</taxon>
        <taxon>Metazoa</taxon>
        <taxon>Spiralia</taxon>
        <taxon>Lophotrochozoa</taxon>
        <taxon>Mollusca</taxon>
        <taxon>Bivalvia</taxon>
        <taxon>Autobranchia</taxon>
        <taxon>Heteroconchia</taxon>
        <taxon>Palaeoheterodonta</taxon>
        <taxon>Unionida</taxon>
        <taxon>Unionoidea</taxon>
        <taxon>Unionidae</taxon>
        <taxon>Unioninae</taxon>
        <taxon>Sinanodonta</taxon>
    </lineage>
</organism>
<comment type="caution">
    <text evidence="9">The sequence shown here is derived from an EMBL/GenBank/DDBJ whole genome shotgun (WGS) entry which is preliminary data.</text>
</comment>
<dbReference type="EMBL" id="JBJQND010000018">
    <property type="protein sequence ID" value="KAL3836241.1"/>
    <property type="molecule type" value="Genomic_DNA"/>
</dbReference>
<dbReference type="SUPFAM" id="SSF53649">
    <property type="entry name" value="Alkaline phosphatase-like"/>
    <property type="match status" value="1"/>
</dbReference>
<feature type="domain" description="Sulfatase N-terminal" evidence="8">
    <location>
        <begin position="29"/>
        <end position="352"/>
    </location>
</feature>
<keyword evidence="3" id="KW-0479">Metal-binding</keyword>
<keyword evidence="7" id="KW-0732">Signal</keyword>
<proteinExistence type="inferred from homology"/>
<dbReference type="Gene3D" id="3.30.1120.10">
    <property type="match status" value="1"/>
</dbReference>
<dbReference type="PANTHER" id="PTHR10342:SF273">
    <property type="entry name" value="RE14504P"/>
    <property type="match status" value="1"/>
</dbReference>
<evidence type="ECO:0000256" key="3">
    <source>
        <dbReference type="ARBA" id="ARBA00022723"/>
    </source>
</evidence>
<dbReference type="GO" id="GO:0046872">
    <property type="term" value="F:metal ion binding"/>
    <property type="evidence" value="ECO:0007669"/>
    <property type="project" value="UniProtKB-KW"/>
</dbReference>
<gene>
    <name evidence="9" type="ORF">ACJMK2_021680</name>
</gene>
<dbReference type="PROSITE" id="PS00149">
    <property type="entry name" value="SULFATASE_2"/>
    <property type="match status" value="1"/>
</dbReference>
<evidence type="ECO:0000256" key="1">
    <source>
        <dbReference type="ARBA" id="ARBA00001913"/>
    </source>
</evidence>
<evidence type="ECO:0000313" key="10">
    <source>
        <dbReference type="Proteomes" id="UP001634394"/>
    </source>
</evidence>
<accession>A0ABD3TGT3</accession>
<feature type="signal peptide" evidence="7">
    <location>
        <begin position="1"/>
        <end position="17"/>
    </location>
</feature>
<keyword evidence="10" id="KW-1185">Reference proteome</keyword>
<dbReference type="InterPro" id="IPR000917">
    <property type="entry name" value="Sulfatase_N"/>
</dbReference>
<evidence type="ECO:0000256" key="2">
    <source>
        <dbReference type="ARBA" id="ARBA00008779"/>
    </source>
</evidence>
<protein>
    <recommendedName>
        <fullName evidence="8">Sulfatase N-terminal domain-containing protein</fullName>
    </recommendedName>
</protein>
<dbReference type="Gene3D" id="3.40.720.10">
    <property type="entry name" value="Alkaline Phosphatase, subunit A"/>
    <property type="match status" value="1"/>
</dbReference>
<keyword evidence="5" id="KW-0106">Calcium</keyword>
<name>A0ABD3TGT3_SINWO</name>
<comment type="cofactor">
    <cofactor evidence="1">
        <name>Ca(2+)</name>
        <dbReference type="ChEBI" id="CHEBI:29108"/>
    </cofactor>
</comment>
<comment type="similarity">
    <text evidence="2">Belongs to the sulfatase family.</text>
</comment>
<dbReference type="CDD" id="cd16029">
    <property type="entry name" value="4-S"/>
    <property type="match status" value="1"/>
</dbReference>
<dbReference type="InterPro" id="IPR017850">
    <property type="entry name" value="Alkaline_phosphatase_core_sf"/>
</dbReference>
<reference evidence="9 10" key="1">
    <citation type="submission" date="2024-11" db="EMBL/GenBank/DDBJ databases">
        <title>Chromosome-level genome assembly of the freshwater bivalve Anodonta woodiana.</title>
        <authorList>
            <person name="Chen X."/>
        </authorList>
    </citation>
    <scope>NUCLEOTIDE SEQUENCE [LARGE SCALE GENOMIC DNA]</scope>
    <source>
        <strain evidence="9">MN2024</strain>
        <tissue evidence="9">Gills</tissue>
    </source>
</reference>
<sequence length="588" mass="66234">MKWQLHLILVMLWMVQSFTVTVSHASTRPHIIVIVADDLGWNDVSFHGSDQIPTPNIDALAYGGIILNNYYVSPICTPTRGALMSGRHPIHTGLQHSVIFASQTYGLPLNITIMPQWFQKLGYRTHMVGKWHLGMFAEQYLPTLRGFESHYGYYQGCEDYFDHTYEADLEYWGLDWRRNLEVLRNETNLYSTDLFTKEAVSIISNHNVSEPLFLYLPHQAVHSGNTEGDPLQAPQSYVDRFPHIQNYHRRLFAGMMAALDDSVGSVIAALKSRGMIDNSIIMFTTDNGGPANGFDANAANNFPLRGVKATLWEGGVRGVGFINSALLQKTGYVSEEMFHVCDWLPTLYKAAGGDPSEMGNLDGYDLWDMLSQDTKSSRTEILHNIDPKGNFGGLQVGDYKILVGDVGMSWDDWYPPWQSPADSVLLHVNNSRSFHRNGLRAHIPDHRNAKTSVEDLVKVFHMGLESRIADIPYDRLKTNVRTADMKKMKSRPKRSYVHGNAPVKIECGPKPFNASTSCEPTKSPCLFHIPSDPCEYYNIADQNKDLVISLLVRLNQYAMTMVPPLNTPVDPAGNPKYHNGTWVPWITL</sequence>
<dbReference type="PANTHER" id="PTHR10342">
    <property type="entry name" value="ARYLSULFATASE"/>
    <property type="match status" value="1"/>
</dbReference>
<evidence type="ECO:0000256" key="5">
    <source>
        <dbReference type="ARBA" id="ARBA00022837"/>
    </source>
</evidence>
<evidence type="ECO:0000259" key="8">
    <source>
        <dbReference type="Pfam" id="PF00884"/>
    </source>
</evidence>
<dbReference type="AlphaFoldDB" id="A0ABD3TGT3"/>
<dbReference type="InterPro" id="IPR024607">
    <property type="entry name" value="Sulfatase_CS"/>
</dbReference>
<evidence type="ECO:0000256" key="6">
    <source>
        <dbReference type="ARBA" id="ARBA00023180"/>
    </source>
</evidence>